<evidence type="ECO:0000313" key="6">
    <source>
        <dbReference type="EMBL" id="MCM5679762.1"/>
    </source>
</evidence>
<dbReference type="InterPro" id="IPR013324">
    <property type="entry name" value="RNA_pol_sigma_r3/r4-like"/>
</dbReference>
<keyword evidence="2" id="KW-0805">Transcription regulation</keyword>
<dbReference type="RefSeq" id="WP_251777960.1">
    <property type="nucleotide sequence ID" value="NZ_JAMKFE010000004.1"/>
</dbReference>
<dbReference type="InterPro" id="IPR014284">
    <property type="entry name" value="RNA_pol_sigma-70_dom"/>
</dbReference>
<name>A0ABT0YM02_9BURK</name>
<dbReference type="PANTHER" id="PTHR43133">
    <property type="entry name" value="RNA POLYMERASE ECF-TYPE SIGMA FACTO"/>
    <property type="match status" value="1"/>
</dbReference>
<evidence type="ECO:0000259" key="5">
    <source>
        <dbReference type="Pfam" id="PF08281"/>
    </source>
</evidence>
<dbReference type="InterPro" id="IPR036388">
    <property type="entry name" value="WH-like_DNA-bd_sf"/>
</dbReference>
<evidence type="ECO:0000256" key="4">
    <source>
        <dbReference type="ARBA" id="ARBA00023163"/>
    </source>
</evidence>
<reference evidence="6" key="1">
    <citation type="submission" date="2022-05" db="EMBL/GenBank/DDBJ databases">
        <title>Schlegelella sp. nov., isolated from mangrove soil.</title>
        <authorList>
            <person name="Liu Y."/>
            <person name="Ge X."/>
            <person name="Liu W."/>
        </authorList>
    </citation>
    <scope>NUCLEOTIDE SEQUENCE</scope>
    <source>
        <strain evidence="6">S2-27</strain>
    </source>
</reference>
<dbReference type="EMBL" id="JAMKFE010000004">
    <property type="protein sequence ID" value="MCM5679762.1"/>
    <property type="molecule type" value="Genomic_DNA"/>
</dbReference>
<dbReference type="InterPro" id="IPR013325">
    <property type="entry name" value="RNA_pol_sigma_r2"/>
</dbReference>
<organism evidence="6 7">
    <name type="scientific">Caldimonas mangrovi</name>
    <dbReference type="NCBI Taxonomy" id="2944811"/>
    <lineage>
        <taxon>Bacteria</taxon>
        <taxon>Pseudomonadati</taxon>
        <taxon>Pseudomonadota</taxon>
        <taxon>Betaproteobacteria</taxon>
        <taxon>Burkholderiales</taxon>
        <taxon>Sphaerotilaceae</taxon>
        <taxon>Caldimonas</taxon>
    </lineage>
</organism>
<dbReference type="Pfam" id="PF08281">
    <property type="entry name" value="Sigma70_r4_2"/>
    <property type="match status" value="1"/>
</dbReference>
<dbReference type="NCBIfam" id="TIGR02937">
    <property type="entry name" value="sigma70-ECF"/>
    <property type="match status" value="1"/>
</dbReference>
<comment type="caution">
    <text evidence="6">The sequence shown here is derived from an EMBL/GenBank/DDBJ whole genome shotgun (WGS) entry which is preliminary data.</text>
</comment>
<feature type="domain" description="RNA polymerase sigma factor 70 region 4 type 2" evidence="5">
    <location>
        <begin position="104"/>
        <end position="155"/>
    </location>
</feature>
<dbReference type="PANTHER" id="PTHR43133:SF63">
    <property type="entry name" value="RNA POLYMERASE SIGMA FACTOR FECI-RELATED"/>
    <property type="match status" value="1"/>
</dbReference>
<proteinExistence type="inferred from homology"/>
<dbReference type="InterPro" id="IPR039425">
    <property type="entry name" value="RNA_pol_sigma-70-like"/>
</dbReference>
<evidence type="ECO:0000256" key="3">
    <source>
        <dbReference type="ARBA" id="ARBA00023082"/>
    </source>
</evidence>
<accession>A0ABT0YM02</accession>
<gene>
    <name evidence="6" type="ORF">M8A51_09460</name>
</gene>
<dbReference type="Proteomes" id="UP001165541">
    <property type="component" value="Unassembled WGS sequence"/>
</dbReference>
<dbReference type="CDD" id="cd06171">
    <property type="entry name" value="Sigma70_r4"/>
    <property type="match status" value="1"/>
</dbReference>
<evidence type="ECO:0000313" key="7">
    <source>
        <dbReference type="Proteomes" id="UP001165541"/>
    </source>
</evidence>
<keyword evidence="3" id="KW-0731">Sigma factor</keyword>
<dbReference type="SUPFAM" id="SSF88946">
    <property type="entry name" value="Sigma2 domain of RNA polymerase sigma factors"/>
    <property type="match status" value="1"/>
</dbReference>
<dbReference type="SUPFAM" id="SSF88659">
    <property type="entry name" value="Sigma3 and sigma4 domains of RNA polymerase sigma factors"/>
    <property type="match status" value="1"/>
</dbReference>
<protein>
    <submittedName>
        <fullName evidence="6">RNA polymerase sigma factor</fullName>
    </submittedName>
</protein>
<keyword evidence="4" id="KW-0804">Transcription</keyword>
<dbReference type="Gene3D" id="1.10.10.10">
    <property type="entry name" value="Winged helix-like DNA-binding domain superfamily/Winged helix DNA-binding domain"/>
    <property type="match status" value="1"/>
</dbReference>
<dbReference type="InterPro" id="IPR013249">
    <property type="entry name" value="RNA_pol_sigma70_r4_t2"/>
</dbReference>
<evidence type="ECO:0000256" key="1">
    <source>
        <dbReference type="ARBA" id="ARBA00010641"/>
    </source>
</evidence>
<evidence type="ECO:0000256" key="2">
    <source>
        <dbReference type="ARBA" id="ARBA00023015"/>
    </source>
</evidence>
<keyword evidence="7" id="KW-1185">Reference proteome</keyword>
<comment type="similarity">
    <text evidence="1">Belongs to the sigma-70 factor family. ECF subfamily.</text>
</comment>
<sequence length="169" mass="19070">MSLAAALLQHYDDLVDHLRRRFGDRGFAREVVHDVCVCILADPPRETIRVPQAFLRRLSVDLAIDRHRVEAGRRAWVESVAELPEVEAPGATPEAQYAFRQTLVALARTIEALPPRCRDVFVLHQLHDIPQAEIAERLGISRNMVAQHMMRAMRSIRPVLQGALEAQAS</sequence>